<dbReference type="Pfam" id="PF10723">
    <property type="entry name" value="RepB-RCR_reg"/>
    <property type="match status" value="1"/>
</dbReference>
<keyword evidence="5" id="KW-0804">Transcription</keyword>
<comment type="caution">
    <text evidence="8">The sequence shown here is derived from an EMBL/GenBank/DDBJ whole genome shotgun (WGS) entry which is preliminary data.</text>
</comment>
<keyword evidence="1" id="KW-0678">Repressor</keyword>
<evidence type="ECO:0000256" key="6">
    <source>
        <dbReference type="ARBA" id="ARBA00031853"/>
    </source>
</evidence>
<evidence type="ECO:0000256" key="5">
    <source>
        <dbReference type="ARBA" id="ARBA00023163"/>
    </source>
</evidence>
<evidence type="ECO:0000256" key="1">
    <source>
        <dbReference type="ARBA" id="ARBA00022491"/>
    </source>
</evidence>
<reference evidence="8 9" key="1">
    <citation type="submission" date="2023-10" db="EMBL/GenBank/DDBJ databases">
        <title>Wastewater isolates of ESBL- and carbapenemase-producing Gram-negative bacteria from New Zealand.</title>
        <authorList>
            <person name="Straub C."/>
            <person name="Weaver L."/>
            <person name="Cornelius A."/>
            <person name="Mcgill E."/>
            <person name="Dyet K."/>
            <person name="White L."/>
            <person name="Pattis I."/>
        </authorList>
    </citation>
    <scope>NUCLEOTIDE SEQUENCE [LARGE SCALE GENOMIC DNA]</scope>
    <source>
        <strain evidence="8 9">ESBL35</strain>
    </source>
</reference>
<proteinExistence type="predicted"/>
<keyword evidence="9" id="KW-1185">Reference proteome</keyword>
<feature type="region of interest" description="Disordered" evidence="7">
    <location>
        <begin position="1"/>
        <end position="34"/>
    </location>
</feature>
<dbReference type="EMBL" id="JAZKLI010000002">
    <property type="protein sequence ID" value="MEE9686072.1"/>
    <property type="molecule type" value="Genomic_DNA"/>
</dbReference>
<evidence type="ECO:0000256" key="2">
    <source>
        <dbReference type="ARBA" id="ARBA00022689"/>
    </source>
</evidence>
<organism evidence="8 9">
    <name type="scientific">Lelliottia amnigena</name>
    <name type="common">Enterobacter amnigenus</name>
    <dbReference type="NCBI Taxonomy" id="61646"/>
    <lineage>
        <taxon>Bacteria</taxon>
        <taxon>Pseudomonadati</taxon>
        <taxon>Pseudomonadota</taxon>
        <taxon>Gammaproteobacteria</taxon>
        <taxon>Enterobacterales</taxon>
        <taxon>Enterobacteriaceae</taxon>
        <taxon>Lelliottia</taxon>
    </lineage>
</organism>
<evidence type="ECO:0000256" key="3">
    <source>
        <dbReference type="ARBA" id="ARBA00023015"/>
    </source>
</evidence>
<dbReference type="InterPro" id="IPR010985">
    <property type="entry name" value="Ribbon_hlx_hlx"/>
</dbReference>
<dbReference type="Proteomes" id="UP001335910">
    <property type="component" value="Unassembled WGS sequence"/>
</dbReference>
<dbReference type="NCBIfam" id="NF010256">
    <property type="entry name" value="PRK13702.1"/>
    <property type="match status" value="1"/>
</dbReference>
<dbReference type="SUPFAM" id="SSF47598">
    <property type="entry name" value="Ribbon-helix-helix"/>
    <property type="match status" value="1"/>
</dbReference>
<evidence type="ECO:0000256" key="7">
    <source>
        <dbReference type="SAM" id="MobiDB-lite"/>
    </source>
</evidence>
<keyword evidence="2" id="KW-0615">Plasmid copy control</keyword>
<dbReference type="InterPro" id="IPR019661">
    <property type="entry name" value="RepA2"/>
</dbReference>
<accession>A0ABU7UJC4</accession>
<keyword evidence="3" id="KW-0805">Transcription regulation</keyword>
<evidence type="ECO:0000256" key="4">
    <source>
        <dbReference type="ARBA" id="ARBA00023125"/>
    </source>
</evidence>
<gene>
    <name evidence="8" type="ORF">V4839_21745</name>
</gene>
<protein>
    <recommendedName>
        <fullName evidence="6">Protein CopB</fullName>
    </recommendedName>
</protein>
<name>A0ABU7UJC4_LELAM</name>
<evidence type="ECO:0000313" key="8">
    <source>
        <dbReference type="EMBL" id="MEE9686072.1"/>
    </source>
</evidence>
<evidence type="ECO:0000313" key="9">
    <source>
        <dbReference type="Proteomes" id="UP001335910"/>
    </source>
</evidence>
<dbReference type="RefSeq" id="WP_320741508.1">
    <property type="nucleotide sequence ID" value="NZ_JAZKLB010000002.1"/>
</dbReference>
<feature type="compositionally biased region" description="Polar residues" evidence="7">
    <location>
        <begin position="1"/>
        <end position="12"/>
    </location>
</feature>
<sequence>MSQIENAVPSSSKAKRQYRKGNPLTLAERQQASLARKRATHRELRVFLPVELKEQLQSMCEAEGITQAEMIAKLIEQENICK</sequence>
<keyword evidence="4" id="KW-0238">DNA-binding</keyword>